<keyword evidence="1" id="KW-0812">Transmembrane</keyword>
<gene>
    <name evidence="2" type="ORF">AFUS01_LOCUS19816</name>
</gene>
<evidence type="ECO:0000313" key="3">
    <source>
        <dbReference type="Proteomes" id="UP000708208"/>
    </source>
</evidence>
<feature type="non-terminal residue" evidence="2">
    <location>
        <position position="1"/>
    </location>
</feature>
<comment type="caution">
    <text evidence="2">The sequence shown here is derived from an EMBL/GenBank/DDBJ whole genome shotgun (WGS) entry which is preliminary data.</text>
</comment>
<feature type="transmembrane region" description="Helical" evidence="1">
    <location>
        <begin position="20"/>
        <end position="39"/>
    </location>
</feature>
<dbReference type="EMBL" id="CAJVCH010208063">
    <property type="protein sequence ID" value="CAG7731210.1"/>
    <property type="molecule type" value="Genomic_DNA"/>
</dbReference>
<keyword evidence="1" id="KW-1133">Transmembrane helix</keyword>
<proteinExistence type="predicted"/>
<organism evidence="2 3">
    <name type="scientific">Allacma fusca</name>
    <dbReference type="NCBI Taxonomy" id="39272"/>
    <lineage>
        <taxon>Eukaryota</taxon>
        <taxon>Metazoa</taxon>
        <taxon>Ecdysozoa</taxon>
        <taxon>Arthropoda</taxon>
        <taxon>Hexapoda</taxon>
        <taxon>Collembola</taxon>
        <taxon>Symphypleona</taxon>
        <taxon>Sminthuridae</taxon>
        <taxon>Allacma</taxon>
    </lineage>
</organism>
<name>A0A8J2P441_9HEXA</name>
<dbReference type="OrthoDB" id="8190180at2759"/>
<dbReference type="AlphaFoldDB" id="A0A8J2P441"/>
<keyword evidence="3" id="KW-1185">Reference proteome</keyword>
<reference evidence="2" key="1">
    <citation type="submission" date="2021-06" db="EMBL/GenBank/DDBJ databases">
        <authorList>
            <person name="Hodson N. C."/>
            <person name="Mongue J. A."/>
            <person name="Jaron S. K."/>
        </authorList>
    </citation>
    <scope>NUCLEOTIDE SEQUENCE</scope>
</reference>
<dbReference type="Proteomes" id="UP000708208">
    <property type="component" value="Unassembled WGS sequence"/>
</dbReference>
<protein>
    <submittedName>
        <fullName evidence="2">Uncharacterized protein</fullName>
    </submittedName>
</protein>
<sequence length="99" mass="10893">ESNGCSITRTWCYQKKSKMARFNLFLVVVVVAMGLFIATELAEGAMDPYKQQQPPFNGGIFGKRNSGGILVDGVKAVHSWRSVCDVAIETCSSLFLESR</sequence>
<accession>A0A8J2P441</accession>
<keyword evidence="1" id="KW-0472">Membrane</keyword>
<evidence type="ECO:0000256" key="1">
    <source>
        <dbReference type="SAM" id="Phobius"/>
    </source>
</evidence>
<evidence type="ECO:0000313" key="2">
    <source>
        <dbReference type="EMBL" id="CAG7731210.1"/>
    </source>
</evidence>